<proteinExistence type="predicted"/>
<feature type="region of interest" description="Disordered" evidence="1">
    <location>
        <begin position="15"/>
        <end position="41"/>
    </location>
</feature>
<reference evidence="2 3" key="1">
    <citation type="submission" date="2024-10" db="EMBL/GenBank/DDBJ databases">
        <authorList>
            <person name="Kim D."/>
        </authorList>
    </citation>
    <scope>NUCLEOTIDE SEQUENCE [LARGE SCALE GENOMIC DNA]</scope>
    <source>
        <strain evidence="2">BH-2024</strain>
    </source>
</reference>
<name>A0ABD2MAA3_9BILA</name>
<keyword evidence="3" id="KW-1185">Reference proteome</keyword>
<protein>
    <submittedName>
        <fullName evidence="2">Uncharacterized protein</fullName>
    </submittedName>
</protein>
<dbReference type="EMBL" id="JBICBT010000073">
    <property type="protein sequence ID" value="KAL3124431.1"/>
    <property type="molecule type" value="Genomic_DNA"/>
</dbReference>
<accession>A0ABD2MAA3</accession>
<dbReference type="Proteomes" id="UP001620626">
    <property type="component" value="Unassembled WGS sequence"/>
</dbReference>
<evidence type="ECO:0000256" key="1">
    <source>
        <dbReference type="SAM" id="MobiDB-lite"/>
    </source>
</evidence>
<comment type="caution">
    <text evidence="2">The sequence shown here is derived from an EMBL/GenBank/DDBJ whole genome shotgun (WGS) entry which is preliminary data.</text>
</comment>
<sequence>MDVLLGLSVGCTEWGGGRDGGADSQSPAVAAPKLRDSEREAAVPPTAPLMMQHGEDLLGNRTSSSLRRVLHTHRMGLAETVTAAATKFGNGGDNSGNHSPVISRLSLGSDWICKSTDRVGQQQHITFFFFITYTLIDLFLQCFSSKGIGRE</sequence>
<evidence type="ECO:0000313" key="3">
    <source>
        <dbReference type="Proteomes" id="UP001620626"/>
    </source>
</evidence>
<organism evidence="2 3">
    <name type="scientific">Heterodera trifolii</name>
    <dbReference type="NCBI Taxonomy" id="157864"/>
    <lineage>
        <taxon>Eukaryota</taxon>
        <taxon>Metazoa</taxon>
        <taxon>Ecdysozoa</taxon>
        <taxon>Nematoda</taxon>
        <taxon>Chromadorea</taxon>
        <taxon>Rhabditida</taxon>
        <taxon>Tylenchina</taxon>
        <taxon>Tylenchomorpha</taxon>
        <taxon>Tylenchoidea</taxon>
        <taxon>Heteroderidae</taxon>
        <taxon>Heteroderinae</taxon>
        <taxon>Heterodera</taxon>
    </lineage>
</organism>
<dbReference type="AlphaFoldDB" id="A0ABD2MAA3"/>
<evidence type="ECO:0000313" key="2">
    <source>
        <dbReference type="EMBL" id="KAL3124431.1"/>
    </source>
</evidence>
<gene>
    <name evidence="2" type="ORF">niasHT_007714</name>
</gene>